<name>A0A6J2WKX7_CHACN</name>
<dbReference type="Gene3D" id="3.40.50.1820">
    <property type="entry name" value="alpha/beta hydrolase"/>
    <property type="match status" value="1"/>
</dbReference>
<dbReference type="GO" id="GO:0017171">
    <property type="term" value="F:serine hydrolase activity"/>
    <property type="evidence" value="ECO:0007669"/>
    <property type="project" value="TreeGrafter"/>
</dbReference>
<dbReference type="AlphaFoldDB" id="A0A6J2WKX7"/>
<evidence type="ECO:0000313" key="2">
    <source>
        <dbReference type="RefSeq" id="XP_030646190.1"/>
    </source>
</evidence>
<evidence type="ECO:0000313" key="1">
    <source>
        <dbReference type="Proteomes" id="UP000504632"/>
    </source>
</evidence>
<gene>
    <name evidence="2 3" type="primary">LOC115826474</name>
</gene>
<dbReference type="SUPFAM" id="SSF53474">
    <property type="entry name" value="alpha/beta-Hydrolases"/>
    <property type="match status" value="1"/>
</dbReference>
<dbReference type="PANTHER" id="PTHR20908:SF4">
    <property type="entry name" value="SI:DKEY-5I3.5"/>
    <property type="match status" value="1"/>
</dbReference>
<dbReference type="InterPro" id="IPR008547">
    <property type="entry name" value="DUF829_TMEM53"/>
</dbReference>
<dbReference type="PANTHER" id="PTHR20908">
    <property type="entry name" value="LD15586P"/>
    <property type="match status" value="1"/>
</dbReference>
<dbReference type="InterPro" id="IPR029058">
    <property type="entry name" value="AB_hydrolase_fold"/>
</dbReference>
<dbReference type="RefSeq" id="XP_030646190.1">
    <property type="nucleotide sequence ID" value="XM_030790330.1"/>
</dbReference>
<sequence>MLSRAAIMSGISAQSITKSITFYVNECVTSPGAAASHQQPRPLLLLFPWLGSRPHAVAKYCEIYFRTGFDVLMVESEISHFLWPRWGLEYGAKVLEVLQSERFAQRPLLVHAFSIGGYTFTQVLVHVSKDTQRYQSLTSRIRGHIYDSLVMGSLERMAIGISKNLFSRWEWIVKQVSLLYFRTFKRQTVDYYNTGIDIFWNTPVTAPALFLFCENDALCDPQSMEELIDFWRGQGIPVESKKWAESIHAGHLRAHPQEYLSTVENFLLSLNMVPLRAKM</sequence>
<organism evidence="1 2">
    <name type="scientific">Chanos chanos</name>
    <name type="common">Milkfish</name>
    <name type="synonym">Mugil chanos</name>
    <dbReference type="NCBI Taxonomy" id="29144"/>
    <lineage>
        <taxon>Eukaryota</taxon>
        <taxon>Metazoa</taxon>
        <taxon>Chordata</taxon>
        <taxon>Craniata</taxon>
        <taxon>Vertebrata</taxon>
        <taxon>Euteleostomi</taxon>
        <taxon>Actinopterygii</taxon>
        <taxon>Neopterygii</taxon>
        <taxon>Teleostei</taxon>
        <taxon>Ostariophysi</taxon>
        <taxon>Gonorynchiformes</taxon>
        <taxon>Chanidae</taxon>
        <taxon>Chanos</taxon>
    </lineage>
</organism>
<evidence type="ECO:0000313" key="3">
    <source>
        <dbReference type="RefSeq" id="XP_030646191.1"/>
    </source>
</evidence>
<dbReference type="GeneID" id="115826474"/>
<reference evidence="2 3" key="1">
    <citation type="submission" date="2025-04" db="UniProtKB">
        <authorList>
            <consortium name="RefSeq"/>
        </authorList>
    </citation>
    <scope>IDENTIFICATION</scope>
</reference>
<accession>A0A6J2WKX7</accession>
<protein>
    <submittedName>
        <fullName evidence="2 3">Uncharacterized protein LOC115826474</fullName>
    </submittedName>
</protein>
<dbReference type="Pfam" id="PF05705">
    <property type="entry name" value="DUF829"/>
    <property type="match status" value="1"/>
</dbReference>
<dbReference type="OrthoDB" id="77878at2759"/>
<keyword evidence="1" id="KW-1185">Reference proteome</keyword>
<proteinExistence type="predicted"/>
<dbReference type="Proteomes" id="UP000504632">
    <property type="component" value="Chromosome 13"/>
</dbReference>
<dbReference type="RefSeq" id="XP_030646191.1">
    <property type="nucleotide sequence ID" value="XM_030790331.1"/>
</dbReference>